<proteinExistence type="predicted"/>
<dbReference type="SUPFAM" id="SSF46894">
    <property type="entry name" value="C-terminal effector domain of the bipartite response regulators"/>
    <property type="match status" value="1"/>
</dbReference>
<dbReference type="EMBL" id="UINC01173836">
    <property type="protein sequence ID" value="SVD79648.1"/>
    <property type="molecule type" value="Genomic_DNA"/>
</dbReference>
<name>A0A382YAV1_9ZZZZ</name>
<gene>
    <name evidence="1" type="ORF">METZ01_LOCUS432502</name>
</gene>
<evidence type="ECO:0000313" key="1">
    <source>
        <dbReference type="EMBL" id="SVD79648.1"/>
    </source>
</evidence>
<feature type="non-terminal residue" evidence="1">
    <location>
        <position position="181"/>
    </location>
</feature>
<accession>A0A382YAV1</accession>
<sequence length="181" mass="21767">MIKQNINIVGMPILYNILEEMKENLSFKIENFTKPDDFLNFFNEDKSENKNFFIITTISNKDFFINKIKLEEKNIFFLCQKNIKVDIDHNYNVFKYPINIYNLIEKINIQLIKYKYSFQSKIRVKNYSLDLNSRTISIENKSLKLTEREMEIILFLNDCKTPQKINDLQNKVWSYSSDLET</sequence>
<reference evidence="1" key="1">
    <citation type="submission" date="2018-05" db="EMBL/GenBank/DDBJ databases">
        <authorList>
            <person name="Lanie J.A."/>
            <person name="Ng W.-L."/>
            <person name="Kazmierczak K.M."/>
            <person name="Andrzejewski T.M."/>
            <person name="Davidsen T.M."/>
            <person name="Wayne K.J."/>
            <person name="Tettelin H."/>
            <person name="Glass J.I."/>
            <person name="Rusch D."/>
            <person name="Podicherti R."/>
            <person name="Tsui H.-C.T."/>
            <person name="Winkler M.E."/>
        </authorList>
    </citation>
    <scope>NUCLEOTIDE SEQUENCE</scope>
</reference>
<dbReference type="AlphaFoldDB" id="A0A382YAV1"/>
<evidence type="ECO:0008006" key="2">
    <source>
        <dbReference type="Google" id="ProtNLM"/>
    </source>
</evidence>
<dbReference type="GO" id="GO:0006355">
    <property type="term" value="P:regulation of DNA-templated transcription"/>
    <property type="evidence" value="ECO:0007669"/>
    <property type="project" value="InterPro"/>
</dbReference>
<dbReference type="InterPro" id="IPR016032">
    <property type="entry name" value="Sig_transdc_resp-reg_C-effctor"/>
</dbReference>
<organism evidence="1">
    <name type="scientific">marine metagenome</name>
    <dbReference type="NCBI Taxonomy" id="408172"/>
    <lineage>
        <taxon>unclassified sequences</taxon>
        <taxon>metagenomes</taxon>
        <taxon>ecological metagenomes</taxon>
    </lineage>
</organism>
<dbReference type="GO" id="GO:0003677">
    <property type="term" value="F:DNA binding"/>
    <property type="evidence" value="ECO:0007669"/>
    <property type="project" value="InterPro"/>
</dbReference>
<dbReference type="InterPro" id="IPR036388">
    <property type="entry name" value="WH-like_DNA-bd_sf"/>
</dbReference>
<dbReference type="Gene3D" id="1.10.10.10">
    <property type="entry name" value="Winged helix-like DNA-binding domain superfamily/Winged helix DNA-binding domain"/>
    <property type="match status" value="1"/>
</dbReference>
<protein>
    <recommendedName>
        <fullName evidence="2">OmpR/PhoB-type domain-containing protein</fullName>
    </recommendedName>
</protein>